<dbReference type="Pfam" id="PF11193">
    <property type="entry name" value="DUF2812"/>
    <property type="match status" value="2"/>
</dbReference>
<keyword evidence="1" id="KW-1133">Transmembrane helix</keyword>
<organism evidence="2 3">
    <name type="scientific">Gracilibacillus oryzae</name>
    <dbReference type="NCBI Taxonomy" id="1672701"/>
    <lineage>
        <taxon>Bacteria</taxon>
        <taxon>Bacillati</taxon>
        <taxon>Bacillota</taxon>
        <taxon>Bacilli</taxon>
        <taxon>Bacillales</taxon>
        <taxon>Bacillaceae</taxon>
        <taxon>Gracilibacillus</taxon>
    </lineage>
</organism>
<sequence>MKRKKVKWFWSYKVNQTEKWLADLAAEGWHLIHVNHWTRIFTFEQGEKRRRNYRIQFSPNQSSIPETLQNEGWNIVFSAGNWLFLENDESTITLYPSRDSILKRNRRHAYISSALAIFQLATHLPIILISMILLWNEGDFSFNEPGSLVLMLLIGQGAALAILATYIFKSYRKFEMKEMGATIEAPTTGKKIRKFKPGWMYQPDKTNKWLEQLAREGYELVHVRASLFTFRKTDPGHIKYECTFEYKVQPQYFSIHQEVGWKLKFSSSSTILNYSIWAMSYSNEEDVPQFSYDKKEQKQAIKRAFNMNLAMSIYIIVISAVALYVNTIEMETGFVSWSFAGVIRPLLLVALIFWLYKFVQILVNYRRSVKAYQ</sequence>
<accession>A0A7C8KPR5</accession>
<protein>
    <submittedName>
        <fullName evidence="2">DUF2812 domain-containing protein</fullName>
    </submittedName>
</protein>
<feature type="transmembrane region" description="Helical" evidence="1">
    <location>
        <begin position="110"/>
        <end position="135"/>
    </location>
</feature>
<feature type="transmembrane region" description="Helical" evidence="1">
    <location>
        <begin position="337"/>
        <end position="356"/>
    </location>
</feature>
<name>A0A7C8KPR5_9BACI</name>
<evidence type="ECO:0000313" key="2">
    <source>
        <dbReference type="EMBL" id="KAB8125972.1"/>
    </source>
</evidence>
<reference evidence="2 3" key="1">
    <citation type="submission" date="2019-10" db="EMBL/GenBank/DDBJ databases">
        <title>Gracilibacillus sp. nov. isolated from rice seeds.</title>
        <authorList>
            <person name="He S."/>
        </authorList>
    </citation>
    <scope>NUCLEOTIDE SEQUENCE [LARGE SCALE GENOMIC DNA]</scope>
    <source>
        <strain evidence="2 3">TD8</strain>
    </source>
</reference>
<dbReference type="Proteomes" id="UP000480246">
    <property type="component" value="Unassembled WGS sequence"/>
</dbReference>
<comment type="caution">
    <text evidence="2">The sequence shown here is derived from an EMBL/GenBank/DDBJ whole genome shotgun (WGS) entry which is preliminary data.</text>
</comment>
<evidence type="ECO:0000313" key="3">
    <source>
        <dbReference type="Proteomes" id="UP000480246"/>
    </source>
</evidence>
<gene>
    <name evidence="2" type="ORF">F9U64_21135</name>
</gene>
<dbReference type="InterPro" id="IPR021359">
    <property type="entry name" value="DUF2812"/>
</dbReference>
<evidence type="ECO:0000256" key="1">
    <source>
        <dbReference type="SAM" id="Phobius"/>
    </source>
</evidence>
<keyword evidence="3" id="KW-1185">Reference proteome</keyword>
<feature type="transmembrane region" description="Helical" evidence="1">
    <location>
        <begin position="147"/>
        <end position="168"/>
    </location>
</feature>
<dbReference type="EMBL" id="WEID01000120">
    <property type="protein sequence ID" value="KAB8125972.1"/>
    <property type="molecule type" value="Genomic_DNA"/>
</dbReference>
<proteinExistence type="predicted"/>
<feature type="transmembrane region" description="Helical" evidence="1">
    <location>
        <begin position="304"/>
        <end position="325"/>
    </location>
</feature>
<keyword evidence="1" id="KW-0812">Transmembrane</keyword>
<dbReference type="RefSeq" id="WP_153406857.1">
    <property type="nucleotide sequence ID" value="NZ_ML762454.1"/>
</dbReference>
<dbReference type="AlphaFoldDB" id="A0A7C8KPR5"/>
<keyword evidence="1" id="KW-0472">Membrane</keyword>
<dbReference type="OrthoDB" id="8230517at2"/>